<dbReference type="Proteomes" id="UP000774326">
    <property type="component" value="Unassembled WGS sequence"/>
</dbReference>
<evidence type="ECO:0000256" key="2">
    <source>
        <dbReference type="SAM" id="Phobius"/>
    </source>
</evidence>
<dbReference type="InterPro" id="IPR029044">
    <property type="entry name" value="Nucleotide-diphossugar_trans"/>
</dbReference>
<evidence type="ECO:0000256" key="1">
    <source>
        <dbReference type="SAM" id="Coils"/>
    </source>
</evidence>
<gene>
    <name evidence="3" type="ORF">WICPIJ_000759</name>
</gene>
<organism evidence="3 4">
    <name type="scientific">Wickerhamomyces pijperi</name>
    <name type="common">Yeast</name>
    <name type="synonym">Pichia pijperi</name>
    <dbReference type="NCBI Taxonomy" id="599730"/>
    <lineage>
        <taxon>Eukaryota</taxon>
        <taxon>Fungi</taxon>
        <taxon>Dikarya</taxon>
        <taxon>Ascomycota</taxon>
        <taxon>Saccharomycotina</taxon>
        <taxon>Saccharomycetes</taxon>
        <taxon>Phaffomycetales</taxon>
        <taxon>Wickerhamomycetaceae</taxon>
        <taxon>Wickerhamomyces</taxon>
    </lineage>
</organism>
<dbReference type="OrthoDB" id="2014201at2759"/>
<reference evidence="3" key="1">
    <citation type="journal article" date="2021" name="Open Biol.">
        <title>Shared evolutionary footprints suggest mitochondrial oxidative damage underlies multiple complex I losses in fungi.</title>
        <authorList>
            <person name="Schikora-Tamarit M.A."/>
            <person name="Marcet-Houben M."/>
            <person name="Nosek J."/>
            <person name="Gabaldon T."/>
        </authorList>
    </citation>
    <scope>NUCLEOTIDE SEQUENCE</scope>
    <source>
        <strain evidence="3">CBS2887</strain>
    </source>
</reference>
<protein>
    <recommendedName>
        <fullName evidence="5">Glycosyltransferase family 8 protein</fullName>
    </recommendedName>
</protein>
<evidence type="ECO:0000313" key="3">
    <source>
        <dbReference type="EMBL" id="KAH3688288.1"/>
    </source>
</evidence>
<name>A0A9P8QD25_WICPI</name>
<feature type="coiled-coil region" evidence="1">
    <location>
        <begin position="196"/>
        <end position="223"/>
    </location>
</feature>
<comment type="caution">
    <text evidence="3">The sequence shown here is derived from an EMBL/GenBank/DDBJ whole genome shotgun (WGS) entry which is preliminary data.</text>
</comment>
<sequence>MLTNLVRTTARFFQTQYYQLTHSVQYTALNNHPVAHVVRRRGGLVLLVSIIMMLLLWLNTVEFDGGMTSREKISEIINNNSFLSSKGGKDPLVNVQGYYTAQGLLPNYTDAGLPVTYTDPETKASIIDFDRSHAKFIPTEIINELYHKTDLEAVDWSRYAYVLYATSPAHLCNAFMIFSELRNYGSKADMVLIVNEQFLDEKNIKYSKQLKELRKQEANLRLTYRPVEVVTKTDIDAGKAIWMSSFTKLLVFGEVSYDRIIYMDADAVLTKSHLDELFFMPDCKLASPSGYWLTQETFSNERDQMLTKYPIENYNWKPRTVQERARDIWQYSLDFIHPFLNPETEKLDHSKMDAAALKTYQNMLYSNLPSYYTLDEFLLTNIIMVIQPTEELFETVKKGIEERDHSEFDMDIMQRLFHLPTTIKSQTASALNETKTFKDRLNEVPEFLILPATAYGTLSSEFNRPPDEYAFYAADPVDQLYATNPESKRLAAQLQKETNSQPPYWEIEQLTQAPGDYLNRNVKYYHFSDAPIPKPWFYFDPKDGYMGHRIRCPTFREFVNTEEYKDVVKPGRGKLDCSFGEVWEMARNMFTRVREQVCGLPLQRADGKNTYFDIIN</sequence>
<dbReference type="InterPro" id="IPR050587">
    <property type="entry name" value="GNT1/Glycosyltrans_8"/>
</dbReference>
<dbReference type="AlphaFoldDB" id="A0A9P8QD25"/>
<keyword evidence="2" id="KW-1133">Transmembrane helix</keyword>
<keyword evidence="2" id="KW-0472">Membrane</keyword>
<keyword evidence="2" id="KW-0812">Transmembrane</keyword>
<dbReference type="EMBL" id="JAEUBG010000445">
    <property type="protein sequence ID" value="KAH3688288.1"/>
    <property type="molecule type" value="Genomic_DNA"/>
</dbReference>
<dbReference type="Gene3D" id="3.90.550.10">
    <property type="entry name" value="Spore Coat Polysaccharide Biosynthesis Protein SpsA, Chain A"/>
    <property type="match status" value="1"/>
</dbReference>
<dbReference type="SUPFAM" id="SSF53448">
    <property type="entry name" value="Nucleotide-diphospho-sugar transferases"/>
    <property type="match status" value="1"/>
</dbReference>
<keyword evidence="1" id="KW-0175">Coiled coil</keyword>
<dbReference type="PANTHER" id="PTHR11183">
    <property type="entry name" value="GLYCOGENIN SUBFAMILY MEMBER"/>
    <property type="match status" value="1"/>
</dbReference>
<evidence type="ECO:0000313" key="4">
    <source>
        <dbReference type="Proteomes" id="UP000774326"/>
    </source>
</evidence>
<proteinExistence type="predicted"/>
<accession>A0A9P8QD25</accession>
<feature type="transmembrane region" description="Helical" evidence="2">
    <location>
        <begin position="42"/>
        <end position="60"/>
    </location>
</feature>
<keyword evidence="4" id="KW-1185">Reference proteome</keyword>
<reference evidence="3" key="2">
    <citation type="submission" date="2021-01" db="EMBL/GenBank/DDBJ databases">
        <authorList>
            <person name="Schikora-Tamarit M.A."/>
        </authorList>
    </citation>
    <scope>NUCLEOTIDE SEQUENCE</scope>
    <source>
        <strain evidence="3">CBS2887</strain>
    </source>
</reference>
<evidence type="ECO:0008006" key="5">
    <source>
        <dbReference type="Google" id="ProtNLM"/>
    </source>
</evidence>